<proteinExistence type="predicted"/>
<name>A0A1I7VI13_LOALO</name>
<reference evidence="1" key="1">
    <citation type="submission" date="2012-04" db="EMBL/GenBank/DDBJ databases">
        <title>The Genome Sequence of Loa loa.</title>
        <authorList>
            <consortium name="The Broad Institute Genome Sequencing Platform"/>
            <consortium name="Broad Institute Genome Sequencing Center for Infectious Disease"/>
            <person name="Nutman T.B."/>
            <person name="Fink D.L."/>
            <person name="Russ C."/>
            <person name="Young S."/>
            <person name="Zeng Q."/>
            <person name="Gargeya S."/>
            <person name="Alvarado L."/>
            <person name="Berlin A."/>
            <person name="Chapman S.B."/>
            <person name="Chen Z."/>
            <person name="Freedman E."/>
            <person name="Gellesch M."/>
            <person name="Goldberg J."/>
            <person name="Griggs A."/>
            <person name="Gujja S."/>
            <person name="Heilman E.R."/>
            <person name="Heiman D."/>
            <person name="Howarth C."/>
            <person name="Mehta T."/>
            <person name="Neiman D."/>
            <person name="Pearson M."/>
            <person name="Roberts A."/>
            <person name="Saif S."/>
            <person name="Shea T."/>
            <person name="Shenoy N."/>
            <person name="Sisk P."/>
            <person name="Stolte C."/>
            <person name="Sykes S."/>
            <person name="White J."/>
            <person name="Yandava C."/>
            <person name="Haas B."/>
            <person name="Henn M.R."/>
            <person name="Nusbaum C."/>
            <person name="Birren B."/>
        </authorList>
    </citation>
    <scope>NUCLEOTIDE SEQUENCE [LARGE SCALE GENOMIC DNA]</scope>
</reference>
<evidence type="ECO:0000313" key="2">
    <source>
        <dbReference type="WBParaSite" id="EN70_2772"/>
    </source>
</evidence>
<organism evidence="1 2">
    <name type="scientific">Loa loa</name>
    <name type="common">Eye worm</name>
    <name type="synonym">Filaria loa</name>
    <dbReference type="NCBI Taxonomy" id="7209"/>
    <lineage>
        <taxon>Eukaryota</taxon>
        <taxon>Metazoa</taxon>
        <taxon>Ecdysozoa</taxon>
        <taxon>Nematoda</taxon>
        <taxon>Chromadorea</taxon>
        <taxon>Rhabditida</taxon>
        <taxon>Spirurina</taxon>
        <taxon>Spiruromorpha</taxon>
        <taxon>Filarioidea</taxon>
        <taxon>Onchocercidae</taxon>
        <taxon>Loa</taxon>
    </lineage>
</organism>
<dbReference type="InParanoid" id="A0A1I7VI13"/>
<sequence>MPMLQLSDSFLGSQQNMQEVAKYRSAETGSFQLSSYEILRRVKPTPRYLYELILCEPIFETDQIGPTKLNITDDWIIEILKGEIKLSNV</sequence>
<protein>
    <submittedName>
        <fullName evidence="2">Uncharacterized protein</fullName>
    </submittedName>
</protein>
<evidence type="ECO:0000313" key="1">
    <source>
        <dbReference type="Proteomes" id="UP000095285"/>
    </source>
</evidence>
<dbReference type="AlphaFoldDB" id="A0A1I7VI13"/>
<dbReference type="Proteomes" id="UP000095285">
    <property type="component" value="Unassembled WGS sequence"/>
</dbReference>
<reference evidence="2" key="2">
    <citation type="submission" date="2016-11" db="UniProtKB">
        <authorList>
            <consortium name="WormBaseParasite"/>
        </authorList>
    </citation>
    <scope>IDENTIFICATION</scope>
</reference>
<dbReference type="WBParaSite" id="EN70_2772">
    <property type="protein sequence ID" value="EN70_2772"/>
    <property type="gene ID" value="EN70_2772"/>
</dbReference>
<accession>A0A1I7VI13</accession>
<gene>
    <name evidence="2" type="primary">LOAG_02253</name>
</gene>
<keyword evidence="1" id="KW-1185">Reference proteome</keyword>